<sequence length="85" mass="9220">MKRGKSPQPDGDDEGGAARRRELIRWAGLSTEVVASVGVSVWLGVKADKWLKLSFPILSWALPLLVIVVLLINLVKAGTNKKNGK</sequence>
<keyword evidence="1" id="KW-0812">Transmembrane</keyword>
<evidence type="ECO:0000313" key="2">
    <source>
        <dbReference type="EMBL" id="GGA91412.1"/>
    </source>
</evidence>
<protein>
    <recommendedName>
        <fullName evidence="4">AtpZ/AtpI family protein</fullName>
    </recommendedName>
</protein>
<feature type="transmembrane region" description="Helical" evidence="1">
    <location>
        <begin position="57"/>
        <end position="75"/>
    </location>
</feature>
<reference evidence="2" key="2">
    <citation type="submission" date="2020-09" db="EMBL/GenBank/DDBJ databases">
        <authorList>
            <person name="Sun Q."/>
            <person name="Zhou Y."/>
        </authorList>
    </citation>
    <scope>NUCLEOTIDE SEQUENCE</scope>
    <source>
        <strain evidence="2">CGMCC 1.15448</strain>
    </source>
</reference>
<feature type="transmembrane region" description="Helical" evidence="1">
    <location>
        <begin position="26"/>
        <end position="45"/>
    </location>
</feature>
<name>A0A8J2UAX1_9BACT</name>
<dbReference type="Proteomes" id="UP000607559">
    <property type="component" value="Unassembled WGS sequence"/>
</dbReference>
<reference evidence="2" key="1">
    <citation type="journal article" date="2014" name="Int. J. Syst. Evol. Microbiol.">
        <title>Complete genome sequence of Corynebacterium casei LMG S-19264T (=DSM 44701T), isolated from a smear-ripened cheese.</title>
        <authorList>
            <consortium name="US DOE Joint Genome Institute (JGI-PGF)"/>
            <person name="Walter F."/>
            <person name="Albersmeier A."/>
            <person name="Kalinowski J."/>
            <person name="Ruckert C."/>
        </authorList>
    </citation>
    <scope>NUCLEOTIDE SEQUENCE</scope>
    <source>
        <strain evidence="2">CGMCC 1.15448</strain>
    </source>
</reference>
<accession>A0A8J2UAX1</accession>
<comment type="caution">
    <text evidence="2">The sequence shown here is derived from an EMBL/GenBank/DDBJ whole genome shotgun (WGS) entry which is preliminary data.</text>
</comment>
<proteinExistence type="predicted"/>
<keyword evidence="1" id="KW-1133">Transmembrane helix</keyword>
<evidence type="ECO:0000313" key="3">
    <source>
        <dbReference type="Proteomes" id="UP000607559"/>
    </source>
</evidence>
<evidence type="ECO:0008006" key="4">
    <source>
        <dbReference type="Google" id="ProtNLM"/>
    </source>
</evidence>
<dbReference type="EMBL" id="BMJC01000001">
    <property type="protein sequence ID" value="GGA91412.1"/>
    <property type="molecule type" value="Genomic_DNA"/>
</dbReference>
<gene>
    <name evidence="2" type="ORF">GCM10011511_13450</name>
</gene>
<dbReference type="RefSeq" id="WP_188929792.1">
    <property type="nucleotide sequence ID" value="NZ_BMJC01000001.1"/>
</dbReference>
<keyword evidence="3" id="KW-1185">Reference proteome</keyword>
<organism evidence="2 3">
    <name type="scientific">Puia dinghuensis</name>
    <dbReference type="NCBI Taxonomy" id="1792502"/>
    <lineage>
        <taxon>Bacteria</taxon>
        <taxon>Pseudomonadati</taxon>
        <taxon>Bacteroidota</taxon>
        <taxon>Chitinophagia</taxon>
        <taxon>Chitinophagales</taxon>
        <taxon>Chitinophagaceae</taxon>
        <taxon>Puia</taxon>
    </lineage>
</organism>
<dbReference type="AlphaFoldDB" id="A0A8J2UAX1"/>
<evidence type="ECO:0000256" key="1">
    <source>
        <dbReference type="SAM" id="Phobius"/>
    </source>
</evidence>
<keyword evidence="1" id="KW-0472">Membrane</keyword>